<dbReference type="AlphaFoldDB" id="A0A0L0FZE6"/>
<dbReference type="GeneID" id="25906206"/>
<reference evidence="1 2" key="1">
    <citation type="submission" date="2011-02" db="EMBL/GenBank/DDBJ databases">
        <title>The Genome Sequence of Sphaeroforma arctica JP610.</title>
        <authorList>
            <consortium name="The Broad Institute Genome Sequencing Platform"/>
            <person name="Russ C."/>
            <person name="Cuomo C."/>
            <person name="Young S.K."/>
            <person name="Zeng Q."/>
            <person name="Gargeya S."/>
            <person name="Alvarado L."/>
            <person name="Berlin A."/>
            <person name="Chapman S.B."/>
            <person name="Chen Z."/>
            <person name="Freedman E."/>
            <person name="Gellesch M."/>
            <person name="Goldberg J."/>
            <person name="Griggs A."/>
            <person name="Gujja S."/>
            <person name="Heilman E."/>
            <person name="Heiman D."/>
            <person name="Howarth C."/>
            <person name="Mehta T."/>
            <person name="Neiman D."/>
            <person name="Pearson M."/>
            <person name="Roberts A."/>
            <person name="Saif S."/>
            <person name="Shea T."/>
            <person name="Shenoy N."/>
            <person name="Sisk P."/>
            <person name="Stolte C."/>
            <person name="Sykes S."/>
            <person name="White J."/>
            <person name="Yandava C."/>
            <person name="Burger G."/>
            <person name="Gray M.W."/>
            <person name="Holland P.W.H."/>
            <person name="King N."/>
            <person name="Lang F.B.F."/>
            <person name="Roger A.J."/>
            <person name="Ruiz-Trillo I."/>
            <person name="Haas B."/>
            <person name="Nusbaum C."/>
            <person name="Birren B."/>
        </authorList>
    </citation>
    <scope>NUCLEOTIDE SEQUENCE [LARGE SCALE GENOMIC DNA]</scope>
    <source>
        <strain evidence="1 2">JP610</strain>
    </source>
</reference>
<dbReference type="RefSeq" id="XP_014155906.1">
    <property type="nucleotide sequence ID" value="XM_014300431.1"/>
</dbReference>
<gene>
    <name evidence="1" type="ORF">SARC_05702</name>
</gene>
<evidence type="ECO:0008006" key="3">
    <source>
        <dbReference type="Google" id="ProtNLM"/>
    </source>
</evidence>
<evidence type="ECO:0000313" key="1">
    <source>
        <dbReference type="EMBL" id="KNC82004.1"/>
    </source>
</evidence>
<proteinExistence type="predicted"/>
<dbReference type="EMBL" id="KQ241969">
    <property type="protein sequence ID" value="KNC82004.1"/>
    <property type="molecule type" value="Genomic_DNA"/>
</dbReference>
<name>A0A0L0FZE6_9EUKA</name>
<evidence type="ECO:0000313" key="2">
    <source>
        <dbReference type="Proteomes" id="UP000054560"/>
    </source>
</evidence>
<sequence length="101" mass="11292">MAIRQTGAVQAYAEKFQELLLNVPNMQENEVVAIYIKRLDDQLKMEVRLKLANEDSLVEAMRLADIVASIIQKSRGARDKVLFAKTVCLTESAEIVAIKAT</sequence>
<accession>A0A0L0FZE6</accession>
<dbReference type="Proteomes" id="UP000054560">
    <property type="component" value="Unassembled WGS sequence"/>
</dbReference>
<organism evidence="1 2">
    <name type="scientific">Sphaeroforma arctica JP610</name>
    <dbReference type="NCBI Taxonomy" id="667725"/>
    <lineage>
        <taxon>Eukaryota</taxon>
        <taxon>Ichthyosporea</taxon>
        <taxon>Ichthyophonida</taxon>
        <taxon>Sphaeroforma</taxon>
    </lineage>
</organism>
<protein>
    <recommendedName>
        <fullName evidence="3">Retrotransposon gag domain-containing protein</fullName>
    </recommendedName>
</protein>
<keyword evidence="2" id="KW-1185">Reference proteome</keyword>
<dbReference type="OrthoDB" id="2250058at2759"/>